<organism evidence="5 6">
    <name type="scientific">Bemisia tabaci</name>
    <name type="common">Sweetpotato whitefly</name>
    <name type="synonym">Aleurodes tabaci</name>
    <dbReference type="NCBI Taxonomy" id="7038"/>
    <lineage>
        <taxon>Eukaryota</taxon>
        <taxon>Metazoa</taxon>
        <taxon>Ecdysozoa</taxon>
        <taxon>Arthropoda</taxon>
        <taxon>Hexapoda</taxon>
        <taxon>Insecta</taxon>
        <taxon>Pterygota</taxon>
        <taxon>Neoptera</taxon>
        <taxon>Paraneoptera</taxon>
        <taxon>Hemiptera</taxon>
        <taxon>Sternorrhyncha</taxon>
        <taxon>Aleyrodoidea</taxon>
        <taxon>Aleyrodidae</taxon>
        <taxon>Aleyrodinae</taxon>
        <taxon>Bemisia</taxon>
    </lineage>
</organism>
<dbReference type="PANTHER" id="PTHR12241">
    <property type="entry name" value="TUBULIN POLYGLUTAMYLASE"/>
    <property type="match status" value="1"/>
</dbReference>
<dbReference type="PANTHER" id="PTHR12241:SF118">
    <property type="entry name" value="TUBULIN POLYGLUTAMYLASE TTLL2-RELATED"/>
    <property type="match status" value="1"/>
</dbReference>
<keyword evidence="3" id="KW-0067">ATP-binding</keyword>
<dbReference type="Proteomes" id="UP001152759">
    <property type="component" value="Chromosome 7"/>
</dbReference>
<evidence type="ECO:0008006" key="7">
    <source>
        <dbReference type="Google" id="ProtNLM"/>
    </source>
</evidence>
<feature type="region of interest" description="Disordered" evidence="4">
    <location>
        <begin position="436"/>
        <end position="467"/>
    </location>
</feature>
<evidence type="ECO:0000256" key="1">
    <source>
        <dbReference type="ARBA" id="ARBA00022598"/>
    </source>
</evidence>
<dbReference type="GO" id="GO:0070740">
    <property type="term" value="F:tubulin-glutamic acid ligase activity"/>
    <property type="evidence" value="ECO:0007669"/>
    <property type="project" value="TreeGrafter"/>
</dbReference>
<protein>
    <recommendedName>
        <fullName evidence="7">Tubulin polyglutamylase TTLL2</fullName>
    </recommendedName>
</protein>
<dbReference type="GO" id="GO:0005524">
    <property type="term" value="F:ATP binding"/>
    <property type="evidence" value="ECO:0007669"/>
    <property type="project" value="UniProtKB-KW"/>
</dbReference>
<name>A0A9P0F5H7_BEMTA</name>
<dbReference type="Pfam" id="PF03133">
    <property type="entry name" value="TTL"/>
    <property type="match status" value="1"/>
</dbReference>
<evidence type="ECO:0000256" key="2">
    <source>
        <dbReference type="ARBA" id="ARBA00022741"/>
    </source>
</evidence>
<reference evidence="5" key="1">
    <citation type="submission" date="2021-12" db="EMBL/GenBank/DDBJ databases">
        <authorList>
            <person name="King R."/>
        </authorList>
    </citation>
    <scope>NUCLEOTIDE SEQUENCE</scope>
</reference>
<feature type="compositionally biased region" description="Acidic residues" evidence="4">
    <location>
        <begin position="364"/>
        <end position="376"/>
    </location>
</feature>
<sequence>MAHSFFESTTMEAVPTYFCRFAKKEAGESTMTMDCSKITGISGGGTNGFPASHYRQLKKWQFTNHIPKGSAICRKDNLTRCLKCMKKVFGTIFAFSPAAYNLPLDYTKLVSEYSRQKNGEQSEDVWICKPVGLSQGRGITLFKKLSELVYDSHAVVQKYIKNPLLIGGYKFDLRLYVCVPSFHPLTVYIYREGLARFATEKFSLAHLDNLFAHLTNCSLNKLGPGYCETKDRVGHGCKWNLKQLRHYFHQAFIPDWLIWQRISALIVLTIVSQINGVPSTNNCFEFYGFDILLDSNLNPWLLEVNLSPALGNDCDVDPAVKKPMLHDLFDLLGLPVCNTGLSLFTLWSEDAIRRESLKTWKSVDDEEPCNQTDDESYASTEPQVHSARDDPRPRTAVNVVTVAKKWRKRQQCKEKHRTVKKNCSGVNSVGVCQKDINDNEMEKPTPPRTSPNPANIANDREAGQTRKTRLKTRQIRTKANLPAITVGEDYPDSTTSRATCSEDNVRVQPRRTFNYGQKKGSMSDLWVWGNGRDWSCPKAKEGDWVRAYPHSPRDARRPDLRDTNAGSLFFNDREIRPVVTAVGRYLKVAKEVFAKNQHMSDEVLNNMLLNNLGIHGDVWLPPS</sequence>
<keyword evidence="6" id="KW-1185">Reference proteome</keyword>
<feature type="compositionally biased region" description="Basic and acidic residues" evidence="4">
    <location>
        <begin position="436"/>
        <end position="445"/>
    </location>
</feature>
<evidence type="ECO:0000313" key="5">
    <source>
        <dbReference type="EMBL" id="CAH0392805.1"/>
    </source>
</evidence>
<dbReference type="GO" id="GO:0000226">
    <property type="term" value="P:microtubule cytoskeleton organization"/>
    <property type="evidence" value="ECO:0007669"/>
    <property type="project" value="TreeGrafter"/>
</dbReference>
<accession>A0A9P0F5H7</accession>
<feature type="region of interest" description="Disordered" evidence="4">
    <location>
        <begin position="363"/>
        <end position="393"/>
    </location>
</feature>
<evidence type="ECO:0000313" key="6">
    <source>
        <dbReference type="Proteomes" id="UP001152759"/>
    </source>
</evidence>
<dbReference type="SUPFAM" id="SSF56059">
    <property type="entry name" value="Glutathione synthetase ATP-binding domain-like"/>
    <property type="match status" value="1"/>
</dbReference>
<evidence type="ECO:0000256" key="3">
    <source>
        <dbReference type="ARBA" id="ARBA00022840"/>
    </source>
</evidence>
<keyword evidence="1" id="KW-0436">Ligase</keyword>
<dbReference type="Gene3D" id="3.30.470.20">
    <property type="entry name" value="ATP-grasp fold, B domain"/>
    <property type="match status" value="1"/>
</dbReference>
<dbReference type="GO" id="GO:0015631">
    <property type="term" value="F:tubulin binding"/>
    <property type="evidence" value="ECO:0007669"/>
    <property type="project" value="TreeGrafter"/>
</dbReference>
<gene>
    <name evidence="5" type="ORF">BEMITA_LOCUS11277</name>
</gene>
<dbReference type="PROSITE" id="PS51221">
    <property type="entry name" value="TTL"/>
    <property type="match status" value="1"/>
</dbReference>
<dbReference type="AlphaFoldDB" id="A0A9P0F5H7"/>
<proteinExistence type="predicted"/>
<dbReference type="EMBL" id="OU963868">
    <property type="protein sequence ID" value="CAH0392805.1"/>
    <property type="molecule type" value="Genomic_DNA"/>
</dbReference>
<dbReference type="GO" id="GO:0036064">
    <property type="term" value="C:ciliary basal body"/>
    <property type="evidence" value="ECO:0007669"/>
    <property type="project" value="TreeGrafter"/>
</dbReference>
<evidence type="ECO:0000256" key="4">
    <source>
        <dbReference type="SAM" id="MobiDB-lite"/>
    </source>
</evidence>
<keyword evidence="2" id="KW-0547">Nucleotide-binding</keyword>
<dbReference type="InterPro" id="IPR004344">
    <property type="entry name" value="TTL/TTLL_fam"/>
</dbReference>